<keyword evidence="2" id="KW-1185">Reference proteome</keyword>
<reference evidence="2" key="1">
    <citation type="submission" date="2016-06" db="EMBL/GenBank/DDBJ databases">
        <authorList>
            <person name="Varghese N."/>
            <person name="Submissions Spin"/>
        </authorList>
    </citation>
    <scope>NUCLEOTIDE SEQUENCE [LARGE SCALE GENOMIC DNA]</scope>
    <source>
        <strain evidence="2">DSM 44983</strain>
    </source>
</reference>
<dbReference type="GO" id="GO:0016874">
    <property type="term" value="F:ligase activity"/>
    <property type="evidence" value="ECO:0007669"/>
    <property type="project" value="UniProtKB-KW"/>
</dbReference>
<gene>
    <name evidence="1" type="ORF">GA0070623_4445</name>
</gene>
<dbReference type="RefSeq" id="WP_084261009.1">
    <property type="nucleotide sequence ID" value="NZ_LRMV01000004.1"/>
</dbReference>
<dbReference type="Pfam" id="PF13563">
    <property type="entry name" value="2_5_RNA_ligase2"/>
    <property type="match status" value="1"/>
</dbReference>
<dbReference type="SUPFAM" id="SSF55144">
    <property type="entry name" value="LigT-like"/>
    <property type="match status" value="1"/>
</dbReference>
<dbReference type="Proteomes" id="UP000198226">
    <property type="component" value="Chromosome I"/>
</dbReference>
<dbReference type="EMBL" id="LT607752">
    <property type="protein sequence ID" value="SCG78644.1"/>
    <property type="molecule type" value="Genomic_DNA"/>
</dbReference>
<accession>A0A1C5K7G5</accession>
<dbReference type="OrthoDB" id="4541754at2"/>
<keyword evidence="1" id="KW-0436">Ligase</keyword>
<dbReference type="AlphaFoldDB" id="A0A1C5K7G5"/>
<proteinExistence type="predicted"/>
<evidence type="ECO:0000313" key="1">
    <source>
        <dbReference type="EMBL" id="SCG78644.1"/>
    </source>
</evidence>
<organism evidence="1 2">
    <name type="scientific">Micromonospora rifamycinica</name>
    <dbReference type="NCBI Taxonomy" id="291594"/>
    <lineage>
        <taxon>Bacteria</taxon>
        <taxon>Bacillati</taxon>
        <taxon>Actinomycetota</taxon>
        <taxon>Actinomycetes</taxon>
        <taxon>Micromonosporales</taxon>
        <taxon>Micromonosporaceae</taxon>
        <taxon>Micromonospora</taxon>
    </lineage>
</organism>
<protein>
    <submittedName>
        <fullName evidence="1">2'-5' RNA ligase</fullName>
    </submittedName>
</protein>
<name>A0A1C5K7G5_9ACTN</name>
<evidence type="ECO:0000313" key="2">
    <source>
        <dbReference type="Proteomes" id="UP000198226"/>
    </source>
</evidence>
<dbReference type="InterPro" id="IPR009097">
    <property type="entry name" value="Cyclic_Pdiesterase"/>
</dbReference>
<dbReference type="Gene3D" id="3.90.1140.10">
    <property type="entry name" value="Cyclic phosphodiesterase"/>
    <property type="match status" value="1"/>
</dbReference>
<sequence length="247" mass="27732">MALADLPPGQHADRVRNHWWWRPGWRVGRRFFAFHVTFENQPELYRLADSYRSALSAAPALTLIPDRWLHLTMQGIGFTDEVADETLAAIIEEARKRLARLGPVDTEFSEVIVADEAIVMPATPADAVQELRATTRAALGHVLGNDNVPEDPRRYRPHISVAYLTTSGPAAPYIQAATAAEARPASVRIAHVDVIDMHRDRQMYEWSSIARLPLQAPARHHMFAAPTEDTRMRADANSLDYEVPVED</sequence>